<comment type="caution">
    <text evidence="1">The sequence shown here is derived from an EMBL/GenBank/DDBJ whole genome shotgun (WGS) entry which is preliminary data.</text>
</comment>
<evidence type="ECO:0000313" key="2">
    <source>
        <dbReference type="Proteomes" id="UP001281147"/>
    </source>
</evidence>
<evidence type="ECO:0000313" key="1">
    <source>
        <dbReference type="EMBL" id="KAK3701320.1"/>
    </source>
</evidence>
<name>A0ACC3MQP2_9PEZI</name>
<accession>A0ACC3MQP2</accession>
<dbReference type="EMBL" id="JAUTXU010000175">
    <property type="protein sequence ID" value="KAK3701320.1"/>
    <property type="molecule type" value="Genomic_DNA"/>
</dbReference>
<gene>
    <name evidence="1" type="ORF">LTR37_015541</name>
</gene>
<proteinExistence type="predicted"/>
<reference evidence="1" key="1">
    <citation type="submission" date="2023-07" db="EMBL/GenBank/DDBJ databases">
        <title>Black Yeasts Isolated from many extreme environments.</title>
        <authorList>
            <person name="Coleine C."/>
            <person name="Stajich J.E."/>
            <person name="Selbmann L."/>
        </authorList>
    </citation>
    <scope>NUCLEOTIDE SEQUENCE</scope>
    <source>
        <strain evidence="1">CCFEE 5714</strain>
    </source>
</reference>
<protein>
    <submittedName>
        <fullName evidence="1">Uncharacterized protein</fullName>
    </submittedName>
</protein>
<keyword evidence="2" id="KW-1185">Reference proteome</keyword>
<organism evidence="1 2">
    <name type="scientific">Vermiconidia calcicola</name>
    <dbReference type="NCBI Taxonomy" id="1690605"/>
    <lineage>
        <taxon>Eukaryota</taxon>
        <taxon>Fungi</taxon>
        <taxon>Dikarya</taxon>
        <taxon>Ascomycota</taxon>
        <taxon>Pezizomycotina</taxon>
        <taxon>Dothideomycetes</taxon>
        <taxon>Dothideomycetidae</taxon>
        <taxon>Mycosphaerellales</taxon>
        <taxon>Extremaceae</taxon>
        <taxon>Vermiconidia</taxon>
    </lineage>
</organism>
<dbReference type="Proteomes" id="UP001281147">
    <property type="component" value="Unassembled WGS sequence"/>
</dbReference>
<sequence length="485" mass="55214">MDWSSSDHNSWTSKLVTRFGKKLRSNSAFTEESIRKDEARAADGRRRLVKRNGFASRSVDSGSTQQDVNELGERDYSIFSQASTLVGRKDHTDMMHRLAHHGSFDSLLDQAAVKQLKDPYFGSQDPNALVLIDPLSEIHRRQLEALPVPVWKRVASFLDLADATSLSVSTKLLYQKLGPEPLTALGEPENRQQKLDFLHRLDAQLPQHLLCFPCAKFHRRLEPGKESLKADYVAHPLFLALRSEKQSPAHGVHSESLARRWKCQQSEWTHRTRYMTHDGRLLVRVVSRAYASPSKEMTETSARHLLYDREEYTPFFSVCAHWRDGELMRVCKCALSHIPSPPRSYTQQLKQAPKLSRQAARPNFIVTGCNDCRPARRCPECPTEYLIEVQMTEDKNDPVRPFKHAIVVTRWSDLGDGSSPYTSPEWTAIEGIQPDGKGYESFKQVGRRAVSGIFESRISGSVPGQRMLTLNPKKEKYGEEGHGWY</sequence>